<comment type="similarity">
    <text evidence="1 3">Belongs to the GcvH family.</text>
</comment>
<protein>
    <recommendedName>
        <fullName evidence="3">Glycine cleavage system H protein</fullName>
    </recommendedName>
</protein>
<dbReference type="EMBL" id="BAAAJX010000002">
    <property type="protein sequence ID" value="GAA1492100.1"/>
    <property type="molecule type" value="Genomic_DNA"/>
</dbReference>
<feature type="domain" description="Lipoyl-binding" evidence="4">
    <location>
        <begin position="22"/>
        <end position="104"/>
    </location>
</feature>
<name>A0ABP4K2K2_9MICO</name>
<evidence type="ECO:0000256" key="3">
    <source>
        <dbReference type="HAMAP-Rule" id="MF_00272"/>
    </source>
</evidence>
<accession>A0ABP4K2K2</accession>
<dbReference type="InterPro" id="IPR017453">
    <property type="entry name" value="GCV_H_sub"/>
</dbReference>
<keyword evidence="6" id="KW-1185">Reference proteome</keyword>
<dbReference type="Gene3D" id="2.40.50.100">
    <property type="match status" value="1"/>
</dbReference>
<comment type="cofactor">
    <cofactor evidence="3">
        <name>(R)-lipoate</name>
        <dbReference type="ChEBI" id="CHEBI:83088"/>
    </cofactor>
    <text evidence="3">Binds 1 lipoyl cofactor covalently.</text>
</comment>
<dbReference type="PROSITE" id="PS50968">
    <property type="entry name" value="BIOTINYL_LIPOYL"/>
    <property type="match status" value="1"/>
</dbReference>
<comment type="subunit">
    <text evidence="3">The glycine cleavage system is composed of four proteins: P, T, L and H.</text>
</comment>
<dbReference type="InterPro" id="IPR002930">
    <property type="entry name" value="GCV_H"/>
</dbReference>
<dbReference type="RefSeq" id="WP_204608995.1">
    <property type="nucleotide sequence ID" value="NZ_BAAAJX010000002.1"/>
</dbReference>
<dbReference type="NCBIfam" id="TIGR00527">
    <property type="entry name" value="gcvH"/>
    <property type="match status" value="1"/>
</dbReference>
<dbReference type="HAMAP" id="MF_00272">
    <property type="entry name" value="GcvH"/>
    <property type="match status" value="1"/>
</dbReference>
<dbReference type="Proteomes" id="UP001501742">
    <property type="component" value="Unassembled WGS sequence"/>
</dbReference>
<comment type="caution">
    <text evidence="5">The sequence shown here is derived from an EMBL/GenBank/DDBJ whole genome shotgun (WGS) entry which is preliminary data.</text>
</comment>
<sequence>MTDQTALQYTKDHEWILVEGDVVTVGITDHAAEQLGDVVYVELPAVGTTTTAGEQLGEIESTKSVGELFAPIEGEVVEVNDAVVATPDTVNQDPFGAGWLVKLRVDGTSFPEDLMDHDTYRASIA</sequence>
<dbReference type="InterPro" id="IPR033753">
    <property type="entry name" value="GCV_H/Fam206"/>
</dbReference>
<dbReference type="SUPFAM" id="SSF51230">
    <property type="entry name" value="Single hybrid motif"/>
    <property type="match status" value="1"/>
</dbReference>
<reference evidence="6" key="1">
    <citation type="journal article" date="2019" name="Int. J. Syst. Evol. Microbiol.">
        <title>The Global Catalogue of Microorganisms (GCM) 10K type strain sequencing project: providing services to taxonomists for standard genome sequencing and annotation.</title>
        <authorList>
            <consortium name="The Broad Institute Genomics Platform"/>
            <consortium name="The Broad Institute Genome Sequencing Center for Infectious Disease"/>
            <person name="Wu L."/>
            <person name="Ma J."/>
        </authorList>
    </citation>
    <scope>NUCLEOTIDE SEQUENCE [LARGE SCALE GENOMIC DNA]</scope>
    <source>
        <strain evidence="6">JCM 12140</strain>
    </source>
</reference>
<evidence type="ECO:0000313" key="6">
    <source>
        <dbReference type="Proteomes" id="UP001501742"/>
    </source>
</evidence>
<dbReference type="CDD" id="cd06848">
    <property type="entry name" value="GCS_H"/>
    <property type="match status" value="1"/>
</dbReference>
<proteinExistence type="inferred from homology"/>
<dbReference type="NCBIfam" id="NF002270">
    <property type="entry name" value="PRK01202.1"/>
    <property type="match status" value="1"/>
</dbReference>
<evidence type="ECO:0000256" key="1">
    <source>
        <dbReference type="ARBA" id="ARBA00009249"/>
    </source>
</evidence>
<keyword evidence="2 3" id="KW-0450">Lipoyl</keyword>
<dbReference type="PANTHER" id="PTHR11715">
    <property type="entry name" value="GLYCINE CLEAVAGE SYSTEM H PROTEIN"/>
    <property type="match status" value="1"/>
</dbReference>
<dbReference type="InterPro" id="IPR000089">
    <property type="entry name" value="Biotin_lipoyl"/>
</dbReference>
<dbReference type="InterPro" id="IPR011053">
    <property type="entry name" value="Single_hybrid_motif"/>
</dbReference>
<evidence type="ECO:0000313" key="5">
    <source>
        <dbReference type="EMBL" id="GAA1492100.1"/>
    </source>
</evidence>
<evidence type="ECO:0000259" key="4">
    <source>
        <dbReference type="PROSITE" id="PS50968"/>
    </source>
</evidence>
<organism evidence="5 6">
    <name type="scientific">Curtobacterium herbarum</name>
    <dbReference type="NCBI Taxonomy" id="150122"/>
    <lineage>
        <taxon>Bacteria</taxon>
        <taxon>Bacillati</taxon>
        <taxon>Actinomycetota</taxon>
        <taxon>Actinomycetes</taxon>
        <taxon>Micrococcales</taxon>
        <taxon>Microbacteriaceae</taxon>
        <taxon>Curtobacterium</taxon>
    </lineage>
</organism>
<dbReference type="Pfam" id="PF01597">
    <property type="entry name" value="GCV_H"/>
    <property type="match status" value="1"/>
</dbReference>
<feature type="modified residue" description="N6-lipoyllysine" evidence="3">
    <location>
        <position position="63"/>
    </location>
</feature>
<comment type="function">
    <text evidence="3">The glycine cleavage system catalyzes the degradation of glycine. The H protein shuttles the methylamine group of glycine from the P protein to the T protein.</text>
</comment>
<evidence type="ECO:0000256" key="2">
    <source>
        <dbReference type="ARBA" id="ARBA00022823"/>
    </source>
</evidence>
<dbReference type="PANTHER" id="PTHR11715:SF3">
    <property type="entry name" value="GLYCINE CLEAVAGE SYSTEM H PROTEIN-RELATED"/>
    <property type="match status" value="1"/>
</dbReference>
<gene>
    <name evidence="3 5" type="primary">gcvH</name>
    <name evidence="5" type="ORF">GCM10009627_04460</name>
</gene>